<evidence type="ECO:0000256" key="2">
    <source>
        <dbReference type="ARBA" id="ARBA00022475"/>
    </source>
</evidence>
<dbReference type="SMART" id="SM01091">
    <property type="entry name" value="CorC_HlyC"/>
    <property type="match status" value="1"/>
</dbReference>
<evidence type="ECO:0000256" key="7">
    <source>
        <dbReference type="ARBA" id="ARBA00023136"/>
    </source>
</evidence>
<dbReference type="Gene3D" id="3.30.465.10">
    <property type="match status" value="1"/>
</dbReference>
<dbReference type="InterPro" id="IPR036318">
    <property type="entry name" value="FAD-bd_PCMH-like_sf"/>
</dbReference>
<dbReference type="EMBL" id="NATQ01000011">
    <property type="protein sequence ID" value="OQX91114.1"/>
    <property type="molecule type" value="Genomic_DNA"/>
</dbReference>
<dbReference type="CDD" id="cd04590">
    <property type="entry name" value="CBS_pair_CorC_HlyC_assoc"/>
    <property type="match status" value="1"/>
</dbReference>
<evidence type="ECO:0008006" key="14">
    <source>
        <dbReference type="Google" id="ProtNLM"/>
    </source>
</evidence>
<gene>
    <name evidence="12" type="ORF">B6D57_00820</name>
</gene>
<keyword evidence="6 8" id="KW-0129">CBS domain</keyword>
<dbReference type="PROSITE" id="PS51371">
    <property type="entry name" value="CBS"/>
    <property type="match status" value="2"/>
</dbReference>
<dbReference type="SUPFAM" id="SSF54631">
    <property type="entry name" value="CBS-domain pair"/>
    <property type="match status" value="1"/>
</dbReference>
<dbReference type="InterPro" id="IPR005170">
    <property type="entry name" value="Transptr-assoc_dom"/>
</dbReference>
<name>A0A1W9S2S5_9BACT</name>
<dbReference type="SUPFAM" id="SSF56176">
    <property type="entry name" value="FAD-binding/transporter-associated domain-like"/>
    <property type="match status" value="1"/>
</dbReference>
<dbReference type="GO" id="GO:0050660">
    <property type="term" value="F:flavin adenine dinucleotide binding"/>
    <property type="evidence" value="ECO:0007669"/>
    <property type="project" value="InterPro"/>
</dbReference>
<evidence type="ECO:0000256" key="4">
    <source>
        <dbReference type="ARBA" id="ARBA00022737"/>
    </source>
</evidence>
<comment type="subcellular location">
    <subcellularLocation>
        <location evidence="1">Cell membrane</location>
        <topology evidence="1">Multi-pass membrane protein</topology>
    </subcellularLocation>
</comment>
<sequence length="325" mass="36744">YRTLAMFAFSIVLVIVGELIPKGLAMRVPEESSLFLAPILNNFSKVAKPFRFLLSKISGILMPESLFTESMEKDVDLKKIIEMVDVGIKQGVFDRTEGVLVEGLLRLKETRAEDVMKRRPDLVMLSVDETVSDVLELVRREGYSRYPVYDGDEANIVGYVHFSDIVPWMNSQDLKVRDLMHTISYFPETTHVFDIMEEMRLTGRHIVVIVDEYGDCEGIITFEDIISRFLGDIGRVEVEEGRGYTLIGTGQYVVDGSVSLEEVSKILDVELGSEHSKTIAGYIAEIAGEIPHRGEIIRVEGHEVFILDASPTKVERILIRRIEND</sequence>
<evidence type="ECO:0000256" key="9">
    <source>
        <dbReference type="PROSITE-ProRule" id="PRU01193"/>
    </source>
</evidence>
<evidence type="ECO:0000259" key="10">
    <source>
        <dbReference type="PROSITE" id="PS51371"/>
    </source>
</evidence>
<evidence type="ECO:0000256" key="1">
    <source>
        <dbReference type="ARBA" id="ARBA00004651"/>
    </source>
</evidence>
<dbReference type="PROSITE" id="PS51846">
    <property type="entry name" value="CNNM"/>
    <property type="match status" value="1"/>
</dbReference>
<comment type="caution">
    <text evidence="12">The sequence shown here is derived from an EMBL/GenBank/DDBJ whole genome shotgun (WGS) entry which is preliminary data.</text>
</comment>
<feature type="non-terminal residue" evidence="12">
    <location>
        <position position="1"/>
    </location>
</feature>
<dbReference type="InterPro" id="IPR016169">
    <property type="entry name" value="FAD-bd_PCMH_sub2"/>
</dbReference>
<keyword evidence="2" id="KW-1003">Cell membrane</keyword>
<dbReference type="AlphaFoldDB" id="A0A1W9S2S5"/>
<dbReference type="InterPro" id="IPR000644">
    <property type="entry name" value="CBS_dom"/>
</dbReference>
<dbReference type="InterPro" id="IPR002550">
    <property type="entry name" value="CNNM"/>
</dbReference>
<dbReference type="Pfam" id="PF03471">
    <property type="entry name" value="CorC_HlyC"/>
    <property type="match status" value="1"/>
</dbReference>
<dbReference type="GO" id="GO:0005886">
    <property type="term" value="C:plasma membrane"/>
    <property type="evidence" value="ECO:0007669"/>
    <property type="project" value="UniProtKB-SubCell"/>
</dbReference>
<keyword evidence="3 9" id="KW-0812">Transmembrane</keyword>
<evidence type="ECO:0000313" key="13">
    <source>
        <dbReference type="Proteomes" id="UP000192611"/>
    </source>
</evidence>
<proteinExistence type="predicted"/>
<dbReference type="Proteomes" id="UP000192611">
    <property type="component" value="Unassembled WGS sequence"/>
</dbReference>
<accession>A0A1W9S2S5</accession>
<dbReference type="InterPro" id="IPR051676">
    <property type="entry name" value="UPF0053_domain"/>
</dbReference>
<dbReference type="Gene3D" id="3.90.1280.20">
    <property type="match status" value="1"/>
</dbReference>
<evidence type="ECO:0000256" key="6">
    <source>
        <dbReference type="ARBA" id="ARBA00023122"/>
    </source>
</evidence>
<feature type="domain" description="CNNM transmembrane" evidence="11">
    <location>
        <begin position="1"/>
        <end position="97"/>
    </location>
</feature>
<keyword evidence="5 9" id="KW-1133">Transmembrane helix</keyword>
<evidence type="ECO:0000259" key="11">
    <source>
        <dbReference type="PROSITE" id="PS51846"/>
    </source>
</evidence>
<evidence type="ECO:0000256" key="8">
    <source>
        <dbReference type="PROSITE-ProRule" id="PRU00703"/>
    </source>
</evidence>
<evidence type="ECO:0000256" key="3">
    <source>
        <dbReference type="ARBA" id="ARBA00022692"/>
    </source>
</evidence>
<feature type="domain" description="CBS" evidence="10">
    <location>
        <begin position="116"/>
        <end position="176"/>
    </location>
</feature>
<protein>
    <recommendedName>
        <fullName evidence="14">HlyC/CorC family transporter</fullName>
    </recommendedName>
</protein>
<dbReference type="Pfam" id="PF00571">
    <property type="entry name" value="CBS"/>
    <property type="match status" value="2"/>
</dbReference>
<dbReference type="PANTHER" id="PTHR43099:SF5">
    <property type="entry name" value="HLYC_CORC FAMILY TRANSPORTER"/>
    <property type="match status" value="1"/>
</dbReference>
<dbReference type="Gene3D" id="3.10.580.10">
    <property type="entry name" value="CBS-domain"/>
    <property type="match status" value="1"/>
</dbReference>
<dbReference type="Pfam" id="PF01595">
    <property type="entry name" value="CNNM"/>
    <property type="match status" value="1"/>
</dbReference>
<dbReference type="PANTHER" id="PTHR43099">
    <property type="entry name" value="UPF0053 PROTEIN YRKA"/>
    <property type="match status" value="1"/>
</dbReference>
<dbReference type="InterPro" id="IPR044751">
    <property type="entry name" value="Ion_transp-like_CBS"/>
</dbReference>
<keyword evidence="7 9" id="KW-0472">Membrane</keyword>
<keyword evidence="4" id="KW-0677">Repeat</keyword>
<organism evidence="12 13">
    <name type="scientific">Candidatus Coatesbacteria bacterium 4484_99</name>
    <dbReference type="NCBI Taxonomy" id="1970774"/>
    <lineage>
        <taxon>Bacteria</taxon>
        <taxon>Candidatus Coatesiibacteriota</taxon>
    </lineage>
</organism>
<feature type="domain" description="CBS" evidence="10">
    <location>
        <begin position="179"/>
        <end position="238"/>
    </location>
</feature>
<evidence type="ECO:0000313" key="12">
    <source>
        <dbReference type="EMBL" id="OQX91114.1"/>
    </source>
</evidence>
<dbReference type="InterPro" id="IPR046342">
    <property type="entry name" value="CBS_dom_sf"/>
</dbReference>
<reference evidence="13" key="1">
    <citation type="submission" date="2017-03" db="EMBL/GenBank/DDBJ databases">
        <title>Novel pathways for hydrocarbon cycling and metabolic interdependencies in hydrothermal sediment communities.</title>
        <authorList>
            <person name="Dombrowski N."/>
            <person name="Seitz K."/>
            <person name="Teske A."/>
            <person name="Baker B."/>
        </authorList>
    </citation>
    <scope>NUCLEOTIDE SEQUENCE [LARGE SCALE GENOMIC DNA]</scope>
</reference>
<evidence type="ECO:0000256" key="5">
    <source>
        <dbReference type="ARBA" id="ARBA00022989"/>
    </source>
</evidence>